<dbReference type="SUPFAM" id="SSF160631">
    <property type="entry name" value="SMI1/KNR4-like"/>
    <property type="match status" value="1"/>
</dbReference>
<dbReference type="InterPro" id="IPR037883">
    <property type="entry name" value="Knr4/Smi1-like_sf"/>
</dbReference>
<evidence type="ECO:0000313" key="1">
    <source>
        <dbReference type="EMBL" id="SDH58353.1"/>
    </source>
</evidence>
<organism evidence="1 2">
    <name type="scientific">Myroides phaeus</name>
    <dbReference type="NCBI Taxonomy" id="702745"/>
    <lineage>
        <taxon>Bacteria</taxon>
        <taxon>Pseudomonadati</taxon>
        <taxon>Bacteroidota</taxon>
        <taxon>Flavobacteriia</taxon>
        <taxon>Flavobacteriales</taxon>
        <taxon>Flavobacteriaceae</taxon>
        <taxon>Myroides</taxon>
    </lineage>
</organism>
<dbReference type="RefSeq" id="WP_090407294.1">
    <property type="nucleotide sequence ID" value="NZ_FNDQ01000007.1"/>
</dbReference>
<reference evidence="2" key="1">
    <citation type="submission" date="2016-10" db="EMBL/GenBank/DDBJ databases">
        <authorList>
            <person name="Varghese N."/>
            <person name="Submissions S."/>
        </authorList>
    </citation>
    <scope>NUCLEOTIDE SEQUENCE [LARGE SCALE GENOMIC DNA]</scope>
    <source>
        <strain evidence="2">DSM 23313</strain>
    </source>
</reference>
<dbReference type="EMBL" id="FNDQ01000007">
    <property type="protein sequence ID" value="SDH58353.1"/>
    <property type="molecule type" value="Genomic_DNA"/>
</dbReference>
<dbReference type="AlphaFoldDB" id="A0A1G8DKX0"/>
<dbReference type="Proteomes" id="UP000243588">
    <property type="component" value="Unassembled WGS sequence"/>
</dbReference>
<dbReference type="Gene3D" id="3.40.1580.10">
    <property type="entry name" value="SMI1/KNR4-like"/>
    <property type="match status" value="1"/>
</dbReference>
<proteinExistence type="predicted"/>
<evidence type="ECO:0008006" key="3">
    <source>
        <dbReference type="Google" id="ProtNLM"/>
    </source>
</evidence>
<keyword evidence="2" id="KW-1185">Reference proteome</keyword>
<name>A0A1G8DKX0_9FLAO</name>
<accession>A0A1G8DKX0</accession>
<sequence>MLRGNKLYKLFINKQYRNIIADAGADPYCIDINQITDQDAPIYTSMHGTGQWEFELYADSFLSFLKEIAGK</sequence>
<protein>
    <recommendedName>
        <fullName evidence="3">SMI1 / KNR4 family (SUKH-1)</fullName>
    </recommendedName>
</protein>
<dbReference type="STRING" id="702745.SAMN05421818_10777"/>
<evidence type="ECO:0000313" key="2">
    <source>
        <dbReference type="Proteomes" id="UP000243588"/>
    </source>
</evidence>
<gene>
    <name evidence="1" type="ORF">SAMN05421818_10777</name>
</gene>